<dbReference type="InterPro" id="IPR038728">
    <property type="entry name" value="YkvI-like"/>
</dbReference>
<comment type="caution">
    <text evidence="2">The sequence shown here is derived from an EMBL/GenBank/DDBJ whole genome shotgun (WGS) entry which is preliminary data.</text>
</comment>
<sequence length="368" mass="39872">METKLSIKNIITFMGAFIAFSIGSGFASGQEVMQYFASYGYQCVLTGLAFLAILVYTNCSCLMAGHRKKFDKGSDIFYYYCGPYLGKFFDYFATVLCAMSFVMMVAGASATLTQQFGWPTWTGAALLAGCACISTIFGLDAVVDVIGKIGPVLIVFIMGIAVITLAGDYQQVPEGAALLAAGETEVLQGGSNWLTSAMAYGGFALMWFPGFCANLATKHSIKELLWGAVLGQIVTVLTGVVLAFAFIANIQEVASSQVPSLILAEKIFPSIAVVFAVIIFLAIFSSACPLLWTTAVRFFKERSKPYKILTLCLTVAAILVALLLPFNILVNFLFMLNGYVGFIFVLCMIVKDVRLLVEKRRKKAQEQG</sequence>
<evidence type="ECO:0000313" key="2">
    <source>
        <dbReference type="EMBL" id="HIW83498.1"/>
    </source>
</evidence>
<proteinExistence type="predicted"/>
<reference evidence="2" key="2">
    <citation type="submission" date="2021-04" db="EMBL/GenBank/DDBJ databases">
        <authorList>
            <person name="Gilroy R."/>
        </authorList>
    </citation>
    <scope>NUCLEOTIDE SEQUENCE</scope>
    <source>
        <strain evidence="2">ChiSxjej1B13-11762</strain>
    </source>
</reference>
<feature type="transmembrane region" description="Helical" evidence="1">
    <location>
        <begin position="267"/>
        <end position="296"/>
    </location>
</feature>
<keyword evidence="1" id="KW-0472">Membrane</keyword>
<feature type="transmembrane region" description="Helical" evidence="1">
    <location>
        <begin position="88"/>
        <end position="112"/>
    </location>
</feature>
<feature type="transmembrane region" description="Helical" evidence="1">
    <location>
        <begin position="197"/>
        <end position="217"/>
    </location>
</feature>
<reference evidence="2" key="1">
    <citation type="journal article" date="2021" name="PeerJ">
        <title>Extensive microbial diversity within the chicken gut microbiome revealed by metagenomics and culture.</title>
        <authorList>
            <person name="Gilroy R."/>
            <person name="Ravi A."/>
            <person name="Getino M."/>
            <person name="Pursley I."/>
            <person name="Horton D.L."/>
            <person name="Alikhan N.F."/>
            <person name="Baker D."/>
            <person name="Gharbi K."/>
            <person name="Hall N."/>
            <person name="Watson M."/>
            <person name="Adriaenssens E.M."/>
            <person name="Foster-Nyarko E."/>
            <person name="Jarju S."/>
            <person name="Secka A."/>
            <person name="Antonio M."/>
            <person name="Oren A."/>
            <person name="Chaudhuri R.R."/>
            <person name="La Ragione R."/>
            <person name="Hildebrand F."/>
            <person name="Pallen M.J."/>
        </authorList>
    </citation>
    <scope>NUCLEOTIDE SEQUENCE</scope>
    <source>
        <strain evidence="2">ChiSxjej1B13-11762</strain>
    </source>
</reference>
<feature type="transmembrane region" description="Helical" evidence="1">
    <location>
        <begin position="149"/>
        <end position="167"/>
    </location>
</feature>
<dbReference type="EMBL" id="DXGF01000075">
    <property type="protein sequence ID" value="HIW83498.1"/>
    <property type="molecule type" value="Genomic_DNA"/>
</dbReference>
<evidence type="ECO:0000256" key="1">
    <source>
        <dbReference type="SAM" id="Phobius"/>
    </source>
</evidence>
<protein>
    <submittedName>
        <fullName evidence="2">Uncharacterized protein</fullName>
    </submittedName>
</protein>
<evidence type="ECO:0000313" key="3">
    <source>
        <dbReference type="Proteomes" id="UP000824263"/>
    </source>
</evidence>
<feature type="transmembrane region" description="Helical" evidence="1">
    <location>
        <begin position="118"/>
        <end position="137"/>
    </location>
</feature>
<dbReference type="PANTHER" id="PTHR37814:SF1">
    <property type="entry name" value="MEMBRANE PROTEIN"/>
    <property type="match status" value="1"/>
</dbReference>
<name>A0A9D1RAH3_9FIRM</name>
<feature type="transmembrane region" description="Helical" evidence="1">
    <location>
        <begin position="332"/>
        <end position="353"/>
    </location>
</feature>
<feature type="transmembrane region" description="Helical" evidence="1">
    <location>
        <begin position="224"/>
        <end position="247"/>
    </location>
</feature>
<dbReference type="AlphaFoldDB" id="A0A9D1RAH3"/>
<dbReference type="PANTHER" id="PTHR37814">
    <property type="entry name" value="CONSERVED MEMBRANE PROTEIN"/>
    <property type="match status" value="1"/>
</dbReference>
<organism evidence="2 3">
    <name type="scientific">Candidatus Dorea gallistercoris</name>
    <dbReference type="NCBI Taxonomy" id="2838542"/>
    <lineage>
        <taxon>Bacteria</taxon>
        <taxon>Bacillati</taxon>
        <taxon>Bacillota</taxon>
        <taxon>Clostridia</taxon>
        <taxon>Lachnospirales</taxon>
        <taxon>Lachnospiraceae</taxon>
        <taxon>Dorea</taxon>
    </lineage>
</organism>
<feature type="transmembrane region" description="Helical" evidence="1">
    <location>
        <begin position="39"/>
        <end position="59"/>
    </location>
</feature>
<accession>A0A9D1RAH3</accession>
<keyword evidence="1" id="KW-0812">Transmembrane</keyword>
<gene>
    <name evidence="2" type="ORF">H9873_04160</name>
</gene>
<keyword evidence="1" id="KW-1133">Transmembrane helix</keyword>
<feature type="transmembrane region" description="Helical" evidence="1">
    <location>
        <begin position="308"/>
        <end position="326"/>
    </location>
</feature>
<dbReference type="Proteomes" id="UP000824263">
    <property type="component" value="Unassembled WGS sequence"/>
</dbReference>